<feature type="region of interest" description="Disordered" evidence="1">
    <location>
        <begin position="72"/>
        <end position="94"/>
    </location>
</feature>
<gene>
    <name evidence="2" type="ORF">RJT34_03464</name>
</gene>
<evidence type="ECO:0000256" key="1">
    <source>
        <dbReference type="SAM" id="MobiDB-lite"/>
    </source>
</evidence>
<feature type="compositionally biased region" description="Basic residues" evidence="1">
    <location>
        <begin position="74"/>
        <end position="88"/>
    </location>
</feature>
<organism evidence="2 3">
    <name type="scientific">Clitoria ternatea</name>
    <name type="common">Butterfly pea</name>
    <dbReference type="NCBI Taxonomy" id="43366"/>
    <lineage>
        <taxon>Eukaryota</taxon>
        <taxon>Viridiplantae</taxon>
        <taxon>Streptophyta</taxon>
        <taxon>Embryophyta</taxon>
        <taxon>Tracheophyta</taxon>
        <taxon>Spermatophyta</taxon>
        <taxon>Magnoliopsida</taxon>
        <taxon>eudicotyledons</taxon>
        <taxon>Gunneridae</taxon>
        <taxon>Pentapetalae</taxon>
        <taxon>rosids</taxon>
        <taxon>fabids</taxon>
        <taxon>Fabales</taxon>
        <taxon>Fabaceae</taxon>
        <taxon>Papilionoideae</taxon>
        <taxon>50 kb inversion clade</taxon>
        <taxon>NPAAA clade</taxon>
        <taxon>indigoferoid/millettioid clade</taxon>
        <taxon>Phaseoleae</taxon>
        <taxon>Clitoria</taxon>
    </lineage>
</organism>
<accession>A0AAN9KM91</accession>
<comment type="caution">
    <text evidence="2">The sequence shown here is derived from an EMBL/GenBank/DDBJ whole genome shotgun (WGS) entry which is preliminary data.</text>
</comment>
<evidence type="ECO:0000313" key="3">
    <source>
        <dbReference type="Proteomes" id="UP001359559"/>
    </source>
</evidence>
<sequence>MLIGWMYSGKGVGMHVLQMLCEDIVGDDFWNAIQMAFDTGQIDHCMVGALVIIFPKNDILVSASTEKTPLIVGGKKRKNPKSKKKCGGNRRSIASGVRDDSNHVIIFLLKSISEVKCRSRFKIRFFSL</sequence>
<protein>
    <submittedName>
        <fullName evidence="2">Uncharacterized protein</fullName>
    </submittedName>
</protein>
<dbReference type="Proteomes" id="UP001359559">
    <property type="component" value="Unassembled WGS sequence"/>
</dbReference>
<keyword evidence="3" id="KW-1185">Reference proteome</keyword>
<reference evidence="2 3" key="1">
    <citation type="submission" date="2024-01" db="EMBL/GenBank/DDBJ databases">
        <title>The genomes of 5 underutilized Papilionoideae crops provide insights into root nodulation and disease resistance.</title>
        <authorList>
            <person name="Yuan L."/>
        </authorList>
    </citation>
    <scope>NUCLEOTIDE SEQUENCE [LARGE SCALE GENOMIC DNA]</scope>
    <source>
        <strain evidence="2">LY-2023</strain>
        <tissue evidence="2">Leaf</tissue>
    </source>
</reference>
<dbReference type="EMBL" id="JAYKXN010000001">
    <property type="protein sequence ID" value="KAK7318757.1"/>
    <property type="molecule type" value="Genomic_DNA"/>
</dbReference>
<name>A0AAN9KM91_CLITE</name>
<dbReference type="AlphaFoldDB" id="A0AAN9KM91"/>
<proteinExistence type="predicted"/>
<evidence type="ECO:0000313" key="2">
    <source>
        <dbReference type="EMBL" id="KAK7318757.1"/>
    </source>
</evidence>